<evidence type="ECO:0000256" key="8">
    <source>
        <dbReference type="ARBA" id="ARBA00024799"/>
    </source>
</evidence>
<evidence type="ECO:0000256" key="7">
    <source>
        <dbReference type="ARBA" id="ARBA00022917"/>
    </source>
</evidence>
<dbReference type="GO" id="GO:0006412">
    <property type="term" value="P:translation"/>
    <property type="evidence" value="ECO:0007669"/>
    <property type="project" value="UniProtKB-UniRule"/>
</dbReference>
<dbReference type="InterPro" id="IPR018027">
    <property type="entry name" value="Asn/Gln_amidotransferase"/>
</dbReference>
<dbReference type="GO" id="GO:0005524">
    <property type="term" value="F:ATP binding"/>
    <property type="evidence" value="ECO:0007669"/>
    <property type="project" value="UniProtKB-KW"/>
</dbReference>
<dbReference type="PANTHER" id="PTHR11659">
    <property type="entry name" value="GLUTAMYL-TRNA GLN AMIDOTRANSFERASE SUBUNIT B MITOCHONDRIAL AND PROKARYOTIC PET112-RELATED"/>
    <property type="match status" value="1"/>
</dbReference>
<evidence type="ECO:0000256" key="10">
    <source>
        <dbReference type="ARBA" id="ARBA00047913"/>
    </source>
</evidence>
<keyword evidence="14" id="KW-1185">Reference proteome</keyword>
<dbReference type="InterPro" id="IPR017958">
    <property type="entry name" value="Gln-tRNA_amidoTrfase_suB_CS"/>
</dbReference>
<dbReference type="SUPFAM" id="SSF55931">
    <property type="entry name" value="Glutamine synthetase/guanido kinase"/>
    <property type="match status" value="1"/>
</dbReference>
<dbReference type="STRING" id="669502.SSDC_01090"/>
<dbReference type="PROSITE" id="PS01234">
    <property type="entry name" value="GATB"/>
    <property type="match status" value="1"/>
</dbReference>
<evidence type="ECO:0000256" key="3">
    <source>
        <dbReference type="ARBA" id="ARBA00016923"/>
    </source>
</evidence>
<evidence type="ECO:0000256" key="9">
    <source>
        <dbReference type="ARBA" id="ARBA00047380"/>
    </source>
</evidence>
<evidence type="ECO:0000256" key="1">
    <source>
        <dbReference type="ARBA" id="ARBA00005306"/>
    </source>
</evidence>
<dbReference type="HOGENOM" id="CLU_019240_0_0_4"/>
<dbReference type="GO" id="GO:0050566">
    <property type="term" value="F:asparaginyl-tRNA synthase (glutamine-hydrolyzing) activity"/>
    <property type="evidence" value="ECO:0007669"/>
    <property type="project" value="RHEA"/>
</dbReference>
<comment type="function">
    <text evidence="8 11">Allows the formation of correctly charged Asn-tRNA(Asn) or Gln-tRNA(Gln) through the transamidation of misacylated Asp-tRNA(Asn) or Glu-tRNA(Gln) in organisms which lack either or both of asparaginyl-tRNA or glutaminyl-tRNA synthetases. The reaction takes place in the presence of glutamine and ATP through an activated phospho-Asp-tRNA(Asn) or phospho-Glu-tRNA(Gln).</text>
</comment>
<dbReference type="SUPFAM" id="SSF89095">
    <property type="entry name" value="GatB/YqeY motif"/>
    <property type="match status" value="1"/>
</dbReference>
<keyword evidence="4 11" id="KW-0436">Ligase</keyword>
<dbReference type="InterPro" id="IPR017959">
    <property type="entry name" value="Asn/Gln-tRNA_amidoTrfase_suB/E"/>
</dbReference>
<keyword evidence="6 11" id="KW-0067">ATP-binding</keyword>
<keyword evidence="5 11" id="KW-0547">Nucleotide-binding</keyword>
<comment type="subunit">
    <text evidence="2 11">Heterotrimer of A, B and C subunits.</text>
</comment>
<evidence type="ECO:0000256" key="2">
    <source>
        <dbReference type="ARBA" id="ARBA00011123"/>
    </source>
</evidence>
<dbReference type="Pfam" id="PF02934">
    <property type="entry name" value="GatB_N"/>
    <property type="match status" value="1"/>
</dbReference>
<dbReference type="SMART" id="SM00845">
    <property type="entry name" value="GatB_Yqey"/>
    <property type="match status" value="1"/>
</dbReference>
<proteinExistence type="inferred from homology"/>
<keyword evidence="7 11" id="KW-0648">Protein biosynthesis</keyword>
<comment type="catalytic activity">
    <reaction evidence="10 11">
        <text>L-glutamyl-tRNA(Gln) + L-glutamine + ATP + H2O = L-glutaminyl-tRNA(Gln) + L-glutamate + ADP + phosphate + H(+)</text>
        <dbReference type="Rhea" id="RHEA:17521"/>
        <dbReference type="Rhea" id="RHEA-COMP:9681"/>
        <dbReference type="Rhea" id="RHEA-COMP:9684"/>
        <dbReference type="ChEBI" id="CHEBI:15377"/>
        <dbReference type="ChEBI" id="CHEBI:15378"/>
        <dbReference type="ChEBI" id="CHEBI:29985"/>
        <dbReference type="ChEBI" id="CHEBI:30616"/>
        <dbReference type="ChEBI" id="CHEBI:43474"/>
        <dbReference type="ChEBI" id="CHEBI:58359"/>
        <dbReference type="ChEBI" id="CHEBI:78520"/>
        <dbReference type="ChEBI" id="CHEBI:78521"/>
        <dbReference type="ChEBI" id="CHEBI:456216"/>
    </reaction>
</comment>
<dbReference type="Gene3D" id="1.10.10.410">
    <property type="match status" value="1"/>
</dbReference>
<dbReference type="RefSeq" id="WP_020915482.1">
    <property type="nucleotide sequence ID" value="NC_021885.1"/>
</dbReference>
<evidence type="ECO:0000259" key="12">
    <source>
        <dbReference type="SMART" id="SM00845"/>
    </source>
</evidence>
<dbReference type="GO" id="GO:0070681">
    <property type="term" value="P:glutaminyl-tRNAGln biosynthesis via transamidation"/>
    <property type="evidence" value="ECO:0007669"/>
    <property type="project" value="TreeGrafter"/>
</dbReference>
<dbReference type="InterPro" id="IPR023168">
    <property type="entry name" value="GatB_Yqey_C_2"/>
</dbReference>
<evidence type="ECO:0000256" key="11">
    <source>
        <dbReference type="HAMAP-Rule" id="MF_00121"/>
    </source>
</evidence>
<name>S5R133_9PROT</name>
<dbReference type="KEGG" id="ssdc:SSDC_01090"/>
<dbReference type="NCBIfam" id="NF004014">
    <property type="entry name" value="PRK05477.1-4"/>
    <property type="match status" value="1"/>
</dbReference>
<dbReference type="EC" id="6.3.5.-" evidence="11"/>
<evidence type="ECO:0000313" key="13">
    <source>
        <dbReference type="EMBL" id="AGS06907.1"/>
    </source>
</evidence>
<dbReference type="InterPro" id="IPR014746">
    <property type="entry name" value="Gln_synth/guanido_kin_cat_dom"/>
</dbReference>
<feature type="domain" description="Asn/Gln amidotransferase" evidence="12">
    <location>
        <begin position="332"/>
        <end position="484"/>
    </location>
</feature>
<evidence type="ECO:0000256" key="5">
    <source>
        <dbReference type="ARBA" id="ARBA00022741"/>
    </source>
</evidence>
<reference evidence="13 14" key="1">
    <citation type="journal article" date="2013" name="Curr. Biol.">
        <title>Defensive bacteriome symbiont with a drastically reduced genome.</title>
        <authorList>
            <person name="Nakabachi A."/>
            <person name="Ueoka R."/>
            <person name="Oshima K."/>
            <person name="Teta R."/>
            <person name="Mangoni A."/>
            <person name="Gurgui M."/>
            <person name="Oldham N.J."/>
            <person name="van Echten-Deckert G."/>
            <person name="Okamura K."/>
            <person name="Yamamoto K."/>
            <person name="Inoue H."/>
            <person name="Ohkuma M."/>
            <person name="Hongoh Y."/>
            <person name="Miyagishima S.Y."/>
            <person name="Hattori M."/>
            <person name="Piel J."/>
            <person name="Fukatsu T."/>
        </authorList>
    </citation>
    <scope>NUCLEOTIDE SEQUENCE [LARGE SCALE GENOMIC DNA]</scope>
    <source>
        <strain evidence="13 14">DC</strain>
    </source>
</reference>
<dbReference type="PATRIC" id="fig|669502.6.peg.211"/>
<evidence type="ECO:0000313" key="14">
    <source>
        <dbReference type="Proteomes" id="UP000015216"/>
    </source>
</evidence>
<dbReference type="InterPro" id="IPR006075">
    <property type="entry name" value="Asn/Gln-tRNA_Trfase_suB/E_cat"/>
</dbReference>
<gene>
    <name evidence="11 13" type="primary">gatB</name>
    <name evidence="13" type="ORF">SSDC_01090</name>
</gene>
<comment type="similarity">
    <text evidence="1 11">Belongs to the GatB/GatE family. GatB subfamily.</text>
</comment>
<organism evidence="13 14">
    <name type="scientific">Candidatus Profftella armatura</name>
    <dbReference type="NCBI Taxonomy" id="669502"/>
    <lineage>
        <taxon>Bacteria</taxon>
        <taxon>Pseudomonadati</taxon>
        <taxon>Pseudomonadota</taxon>
        <taxon>Betaproteobacteria</taxon>
        <taxon>Candidatus Profftella</taxon>
    </lineage>
</organism>
<dbReference type="eggNOG" id="COG0064">
    <property type="taxonomic scope" value="Bacteria"/>
</dbReference>
<comment type="catalytic activity">
    <reaction evidence="9 11">
        <text>L-aspartyl-tRNA(Asn) + L-glutamine + ATP + H2O = L-asparaginyl-tRNA(Asn) + L-glutamate + ADP + phosphate + 2 H(+)</text>
        <dbReference type="Rhea" id="RHEA:14513"/>
        <dbReference type="Rhea" id="RHEA-COMP:9674"/>
        <dbReference type="Rhea" id="RHEA-COMP:9677"/>
        <dbReference type="ChEBI" id="CHEBI:15377"/>
        <dbReference type="ChEBI" id="CHEBI:15378"/>
        <dbReference type="ChEBI" id="CHEBI:29985"/>
        <dbReference type="ChEBI" id="CHEBI:30616"/>
        <dbReference type="ChEBI" id="CHEBI:43474"/>
        <dbReference type="ChEBI" id="CHEBI:58359"/>
        <dbReference type="ChEBI" id="CHEBI:78515"/>
        <dbReference type="ChEBI" id="CHEBI:78516"/>
        <dbReference type="ChEBI" id="CHEBI:456216"/>
    </reaction>
</comment>
<dbReference type="EMBL" id="CP003468">
    <property type="protein sequence ID" value="AGS06907.1"/>
    <property type="molecule type" value="Genomic_DNA"/>
</dbReference>
<accession>S5R133</accession>
<evidence type="ECO:0000256" key="4">
    <source>
        <dbReference type="ARBA" id="ARBA00022598"/>
    </source>
</evidence>
<dbReference type="GO" id="GO:0050567">
    <property type="term" value="F:glutaminyl-tRNA synthase (glutamine-hydrolyzing) activity"/>
    <property type="evidence" value="ECO:0007669"/>
    <property type="project" value="UniProtKB-UniRule"/>
</dbReference>
<dbReference type="InterPro" id="IPR004413">
    <property type="entry name" value="GatB"/>
</dbReference>
<dbReference type="GeneID" id="301553084"/>
<dbReference type="PANTHER" id="PTHR11659:SF0">
    <property type="entry name" value="GLUTAMYL-TRNA(GLN) AMIDOTRANSFERASE SUBUNIT B, MITOCHONDRIAL"/>
    <property type="match status" value="1"/>
</dbReference>
<dbReference type="AlphaFoldDB" id="S5R133"/>
<dbReference type="HAMAP" id="MF_00121">
    <property type="entry name" value="GatB"/>
    <property type="match status" value="1"/>
</dbReference>
<protein>
    <recommendedName>
        <fullName evidence="3 11">Aspartyl/glutamyl-tRNA(Asn/Gln) amidotransferase subunit B</fullName>
        <shortName evidence="11">Asp/Glu-ADT subunit B</shortName>
        <ecNumber evidence="11">6.3.5.-</ecNumber>
    </recommendedName>
</protein>
<dbReference type="InterPro" id="IPR003789">
    <property type="entry name" value="Asn/Gln_tRNA_amidoTrase-B-like"/>
</dbReference>
<dbReference type="GO" id="GO:0016740">
    <property type="term" value="F:transferase activity"/>
    <property type="evidence" value="ECO:0007669"/>
    <property type="project" value="UniProtKB-KW"/>
</dbReference>
<dbReference type="OrthoDB" id="9804078at2"/>
<evidence type="ECO:0000256" key="6">
    <source>
        <dbReference type="ARBA" id="ARBA00022840"/>
    </source>
</evidence>
<dbReference type="NCBIfam" id="TIGR00133">
    <property type="entry name" value="gatB"/>
    <property type="match status" value="1"/>
</dbReference>
<dbReference type="NCBIfam" id="NF004012">
    <property type="entry name" value="PRK05477.1-2"/>
    <property type="match status" value="1"/>
</dbReference>
<dbReference type="Proteomes" id="UP000015216">
    <property type="component" value="Chromosome"/>
</dbReference>
<dbReference type="Pfam" id="PF02637">
    <property type="entry name" value="GatB_Yqey"/>
    <property type="match status" value="1"/>
</dbReference>
<keyword evidence="13" id="KW-0808">Transferase</keyword>
<sequence>MQWEVIIGLEIHIQLLTKSKIFSESPVCFGYNANTQINPFDLALPGVLPVLNKKAVEYAIKFGLAINAKISPYSIFVRKNYFYPDLSKGYQISQLELPLIKGGNILFPIEEKKQKIKWGSTEIVQAHLEEDAGKLLHKNYSDKTGIDFNRAGIPLLEIITQPSMHSAQEAVSCAKSLHSLVMWLGICDGNMQNGSFRCDVNISIKKINKNEYGTRNEIKNLNSFRFMEEAINYEINRQIKLLENNNIIAQETRRYDPDIKKTILMRKKENSKDYRYFPDPDLPPLFISDKWVKYIKSTIPELPNVIRERIIANYNLSEFYAIKLTQSKKIAYFFENSIIHSDISKIKLLIRWLIKEIIPKINQNNDINDLPITPIQFSFLLKRIFDGTISNKIAKDIFFIICQEKSLDPGIVDHIIKTNKLYQISDSSILEKIVDTVLSTNSKLIKEFYSGKKQAINALIGKAIKLSNNKANPVKLSEIFKKILK</sequence>